<dbReference type="Gene3D" id="1.10.1750.10">
    <property type="match status" value="1"/>
</dbReference>
<dbReference type="GO" id="GO:0006275">
    <property type="term" value="P:regulation of DNA replication"/>
    <property type="evidence" value="ECO:0007669"/>
    <property type="project" value="InterPro"/>
</dbReference>
<dbReference type="KEGG" id="kmn:HW532_04340"/>
<dbReference type="GO" id="GO:0005524">
    <property type="term" value="F:ATP binding"/>
    <property type="evidence" value="ECO:0007669"/>
    <property type="project" value="InterPro"/>
</dbReference>
<dbReference type="InterPro" id="IPR010921">
    <property type="entry name" value="Trp_repressor/repl_initiator"/>
</dbReference>
<dbReference type="EMBL" id="CP058214">
    <property type="protein sequence ID" value="QPC42009.1"/>
    <property type="molecule type" value="Genomic_DNA"/>
</dbReference>
<dbReference type="CDD" id="cd06571">
    <property type="entry name" value="Bac_DnaA_C"/>
    <property type="match status" value="1"/>
</dbReference>
<keyword evidence="3" id="KW-1185">Reference proteome</keyword>
<name>A0A7S8C274_9HYPH</name>
<dbReference type="GO" id="GO:0006270">
    <property type="term" value="P:DNA replication initiation"/>
    <property type="evidence" value="ECO:0007669"/>
    <property type="project" value="InterPro"/>
</dbReference>
<sequence length="150" mass="16721">MTYCIHRRTHGAGALHDVRRPYNQCEPHGRFAAADPASRALPLERTAIHRFVQLIVARAFGVAIPDLSAQSRRSARIAFARQVAMYLTHIAGQLTMTDVGRLFGRDRTTAAHACRCVEDRRDDPVFDMVLDALESAVCAWRQLCPHVSAV</sequence>
<evidence type="ECO:0000313" key="2">
    <source>
        <dbReference type="EMBL" id="QPC42009.1"/>
    </source>
</evidence>
<dbReference type="SMART" id="SM00760">
    <property type="entry name" value="Bac_DnaA_C"/>
    <property type="match status" value="1"/>
</dbReference>
<dbReference type="Pfam" id="PF08299">
    <property type="entry name" value="Bac_DnaA_C"/>
    <property type="match status" value="1"/>
</dbReference>
<protein>
    <submittedName>
        <fullName evidence="2">Chromosomal replication initiator DnaA</fullName>
    </submittedName>
</protein>
<dbReference type="GO" id="GO:0043565">
    <property type="term" value="F:sequence-specific DNA binding"/>
    <property type="evidence" value="ECO:0007669"/>
    <property type="project" value="InterPro"/>
</dbReference>
<evidence type="ECO:0000259" key="1">
    <source>
        <dbReference type="SMART" id="SM00760"/>
    </source>
</evidence>
<organism evidence="2 3">
    <name type="scientific">Kaustia mangrovi</name>
    <dbReference type="NCBI Taxonomy" id="2593653"/>
    <lineage>
        <taxon>Bacteria</taxon>
        <taxon>Pseudomonadati</taxon>
        <taxon>Pseudomonadota</taxon>
        <taxon>Alphaproteobacteria</taxon>
        <taxon>Hyphomicrobiales</taxon>
        <taxon>Parvibaculaceae</taxon>
        <taxon>Kaustia</taxon>
    </lineage>
</organism>
<proteinExistence type="predicted"/>
<reference evidence="2 3" key="1">
    <citation type="submission" date="2020-06" db="EMBL/GenBank/DDBJ databases">
        <title>Genome sequence of 2 isolates from Red Sea Mangroves.</title>
        <authorList>
            <person name="Sefrji F."/>
            <person name="Michoud G."/>
            <person name="Merlino G."/>
            <person name="Daffonchio D."/>
        </authorList>
    </citation>
    <scope>NUCLEOTIDE SEQUENCE [LARGE SCALE GENOMIC DNA]</scope>
    <source>
        <strain evidence="2 3">R1DC25</strain>
    </source>
</reference>
<feature type="domain" description="Chromosomal replication initiator DnaA C-terminal" evidence="1">
    <location>
        <begin position="48"/>
        <end position="117"/>
    </location>
</feature>
<accession>A0A7S8C274</accession>
<dbReference type="SUPFAM" id="SSF48295">
    <property type="entry name" value="TrpR-like"/>
    <property type="match status" value="1"/>
</dbReference>
<dbReference type="AlphaFoldDB" id="A0A7S8C274"/>
<dbReference type="Proteomes" id="UP000593594">
    <property type="component" value="Chromosome"/>
</dbReference>
<dbReference type="InterPro" id="IPR013159">
    <property type="entry name" value="DnaA_C"/>
</dbReference>
<evidence type="ECO:0000313" key="3">
    <source>
        <dbReference type="Proteomes" id="UP000593594"/>
    </source>
</evidence>
<gene>
    <name evidence="2" type="ORF">HW532_04340</name>
</gene>